<feature type="compositionally biased region" description="Polar residues" evidence="1">
    <location>
        <begin position="12"/>
        <end position="31"/>
    </location>
</feature>
<evidence type="ECO:0000256" key="1">
    <source>
        <dbReference type="SAM" id="MobiDB-lite"/>
    </source>
</evidence>
<evidence type="ECO:0000313" key="2">
    <source>
        <dbReference type="EMBL" id="COW71109.1"/>
    </source>
</evidence>
<protein>
    <submittedName>
        <fullName evidence="2">Uncharacterized protein</fullName>
    </submittedName>
</protein>
<evidence type="ECO:0000313" key="3">
    <source>
        <dbReference type="Proteomes" id="UP000038802"/>
    </source>
</evidence>
<dbReference type="AlphaFoldDB" id="A0A0U0SF87"/>
<sequence>MVAGGVGPGRNWQLSRFGSCDQSSGSGLIQA</sequence>
<proteinExistence type="predicted"/>
<feature type="region of interest" description="Disordered" evidence="1">
    <location>
        <begin position="1"/>
        <end position="31"/>
    </location>
</feature>
<organism evidence="2 3">
    <name type="scientific">Mycobacterium tuberculosis</name>
    <dbReference type="NCBI Taxonomy" id="1773"/>
    <lineage>
        <taxon>Bacteria</taxon>
        <taxon>Bacillati</taxon>
        <taxon>Actinomycetota</taxon>
        <taxon>Actinomycetes</taxon>
        <taxon>Mycobacteriales</taxon>
        <taxon>Mycobacteriaceae</taxon>
        <taxon>Mycobacterium</taxon>
        <taxon>Mycobacterium tuberculosis complex</taxon>
    </lineage>
</organism>
<dbReference type="Proteomes" id="UP000038802">
    <property type="component" value="Unassembled WGS sequence"/>
</dbReference>
<dbReference type="EMBL" id="CSAE01000655">
    <property type="protein sequence ID" value="COW71109.1"/>
    <property type="molecule type" value="Genomic_DNA"/>
</dbReference>
<reference evidence="3" key="1">
    <citation type="submission" date="2015-03" db="EMBL/GenBank/DDBJ databases">
        <authorList>
            <consortium name="Pathogen Informatics"/>
        </authorList>
    </citation>
    <scope>NUCLEOTIDE SEQUENCE [LARGE SCALE GENOMIC DNA]</scope>
    <source>
        <strain evidence="3">K00500041</strain>
    </source>
</reference>
<accession>A0A0U0SF87</accession>
<gene>
    <name evidence="2" type="ORF">ERS007703_04087</name>
</gene>
<name>A0A0U0SF87_MYCTX</name>